<dbReference type="PROSITE" id="PS51845">
    <property type="entry name" value="PDEASE_I_2"/>
    <property type="match status" value="1"/>
</dbReference>
<dbReference type="GO" id="GO:0007165">
    <property type="term" value="P:signal transduction"/>
    <property type="evidence" value="ECO:0007669"/>
    <property type="project" value="InterPro"/>
</dbReference>
<evidence type="ECO:0000313" key="5">
    <source>
        <dbReference type="EMBL" id="VTJ54724.1"/>
    </source>
</evidence>
<feature type="region of interest" description="Disordered" evidence="3">
    <location>
        <begin position="1"/>
        <end position="70"/>
    </location>
</feature>
<comment type="caution">
    <text evidence="5">The sequence shown here is derived from an EMBL/GenBank/DDBJ whole genome shotgun (WGS) entry which is preliminary data.</text>
</comment>
<keyword evidence="1" id="KW-0479">Metal-binding</keyword>
<evidence type="ECO:0000256" key="2">
    <source>
        <dbReference type="ARBA" id="ARBA00022801"/>
    </source>
</evidence>
<dbReference type="InterPro" id="IPR036971">
    <property type="entry name" value="PDEase_catalytic_dom_sf"/>
</dbReference>
<dbReference type="AlphaFoldDB" id="A0A5E4AC16"/>
<evidence type="ECO:0000256" key="1">
    <source>
        <dbReference type="ARBA" id="ARBA00022723"/>
    </source>
</evidence>
<feature type="domain" description="PDEase" evidence="4">
    <location>
        <begin position="76"/>
        <end position="148"/>
    </location>
</feature>
<protein>
    <recommendedName>
        <fullName evidence="4">PDEase domain-containing protein</fullName>
    </recommendedName>
</protein>
<dbReference type="InterPro" id="IPR002073">
    <property type="entry name" value="PDEase_catalytic_dom"/>
</dbReference>
<feature type="compositionally biased region" description="Polar residues" evidence="3">
    <location>
        <begin position="33"/>
        <end position="46"/>
    </location>
</feature>
<proteinExistence type="predicted"/>
<feature type="compositionally biased region" description="Basic and acidic residues" evidence="3">
    <location>
        <begin position="1"/>
        <end position="10"/>
    </location>
</feature>
<dbReference type="GO" id="GO:0046872">
    <property type="term" value="F:metal ion binding"/>
    <property type="evidence" value="ECO:0007669"/>
    <property type="project" value="UniProtKB-KW"/>
</dbReference>
<dbReference type="Pfam" id="PF00233">
    <property type="entry name" value="PDEase_I"/>
    <property type="match status" value="1"/>
</dbReference>
<sequence>MGGACRERRGLQGRGRACGEGWSLPHSDRRTNTRPSFSQGQDTSSPAGPEEPGPGWLRGGGHWSGAFGSQAPGFRADSELALMYNDASVLENHHLAVGFKLLQAPNCDIFQNLGAKQRLSLRRMVIDMVGPRWLGGRRSGGSLILCAQ</sequence>
<dbReference type="GO" id="GO:0004114">
    <property type="term" value="F:3',5'-cyclic-nucleotide phosphodiesterase activity"/>
    <property type="evidence" value="ECO:0007669"/>
    <property type="project" value="InterPro"/>
</dbReference>
<dbReference type="Gene3D" id="1.10.1300.10">
    <property type="entry name" value="3'5'-cyclic nucleotide phosphodiesterase, catalytic domain"/>
    <property type="match status" value="1"/>
</dbReference>
<dbReference type="SUPFAM" id="SSF109604">
    <property type="entry name" value="HD-domain/PDEase-like"/>
    <property type="match status" value="1"/>
</dbReference>
<evidence type="ECO:0000256" key="3">
    <source>
        <dbReference type="SAM" id="MobiDB-lite"/>
    </source>
</evidence>
<dbReference type="PANTHER" id="PTHR11347">
    <property type="entry name" value="CYCLIC NUCLEOTIDE PHOSPHODIESTERASE"/>
    <property type="match status" value="1"/>
</dbReference>
<dbReference type="EMBL" id="CABDUW010000040">
    <property type="protein sequence ID" value="VTJ54724.1"/>
    <property type="molecule type" value="Genomic_DNA"/>
</dbReference>
<gene>
    <name evidence="5" type="ORF">MONAX_5E020509</name>
</gene>
<evidence type="ECO:0000259" key="4">
    <source>
        <dbReference type="PROSITE" id="PS51845"/>
    </source>
</evidence>
<accession>A0A5E4AC16</accession>
<organism evidence="5">
    <name type="scientific">Marmota monax</name>
    <name type="common">Woodchuck</name>
    <dbReference type="NCBI Taxonomy" id="9995"/>
    <lineage>
        <taxon>Eukaryota</taxon>
        <taxon>Metazoa</taxon>
        <taxon>Chordata</taxon>
        <taxon>Craniata</taxon>
        <taxon>Vertebrata</taxon>
        <taxon>Euteleostomi</taxon>
        <taxon>Mammalia</taxon>
        <taxon>Eutheria</taxon>
        <taxon>Euarchontoglires</taxon>
        <taxon>Glires</taxon>
        <taxon>Rodentia</taxon>
        <taxon>Sciuromorpha</taxon>
        <taxon>Sciuridae</taxon>
        <taxon>Xerinae</taxon>
        <taxon>Marmotini</taxon>
        <taxon>Marmota</taxon>
    </lineage>
</organism>
<keyword evidence="2" id="KW-0378">Hydrolase</keyword>
<reference evidence="5" key="1">
    <citation type="submission" date="2019-04" db="EMBL/GenBank/DDBJ databases">
        <authorList>
            <person name="Alioto T."/>
            <person name="Alioto T."/>
        </authorList>
    </citation>
    <scope>NUCLEOTIDE SEQUENCE [LARGE SCALE GENOMIC DNA]</scope>
</reference>
<name>A0A5E4AC16_MARMO</name>